<dbReference type="Pfam" id="PF07045">
    <property type="entry name" value="DUF1330"/>
    <property type="match status" value="1"/>
</dbReference>
<evidence type="ECO:0000259" key="1">
    <source>
        <dbReference type="Pfam" id="PF07045"/>
    </source>
</evidence>
<evidence type="ECO:0000313" key="2">
    <source>
        <dbReference type="EMBL" id="NZA03100.1"/>
    </source>
</evidence>
<name>A0A853IYA6_9BURK</name>
<dbReference type="Gene3D" id="3.30.70.100">
    <property type="match status" value="1"/>
</dbReference>
<dbReference type="AlphaFoldDB" id="A0A853IYA6"/>
<proteinExistence type="predicted"/>
<organism evidence="2 3">
    <name type="scientific">Ottowia beijingensis</name>
    <dbReference type="NCBI Taxonomy" id="1207057"/>
    <lineage>
        <taxon>Bacteria</taxon>
        <taxon>Pseudomonadati</taxon>
        <taxon>Pseudomonadota</taxon>
        <taxon>Betaproteobacteria</taxon>
        <taxon>Burkholderiales</taxon>
        <taxon>Comamonadaceae</taxon>
        <taxon>Ottowia</taxon>
    </lineage>
</organism>
<sequence>MPYGYVIAHIDVTNPDQMAEYRQWSTPAVQALGGEFIVRGGQQQVLEGQAHGRTVVIRFPSYAVAQAFYESPEYRKAREVRAGAGSFDMLCVEGA</sequence>
<protein>
    <submittedName>
        <fullName evidence="2">DUF1330 domain-containing protein</fullName>
    </submittedName>
</protein>
<evidence type="ECO:0000313" key="3">
    <source>
        <dbReference type="Proteomes" id="UP000589716"/>
    </source>
</evidence>
<accession>A0A853IYA6</accession>
<dbReference type="EMBL" id="JACCKX010000001">
    <property type="protein sequence ID" value="NZA03100.1"/>
    <property type="molecule type" value="Genomic_DNA"/>
</dbReference>
<dbReference type="InterPro" id="IPR010753">
    <property type="entry name" value="DUF1330"/>
</dbReference>
<feature type="domain" description="DUF1330" evidence="1">
    <location>
        <begin position="4"/>
        <end position="94"/>
    </location>
</feature>
<dbReference type="InterPro" id="IPR011008">
    <property type="entry name" value="Dimeric_a/b-barrel"/>
</dbReference>
<dbReference type="PANTHER" id="PTHR41521">
    <property type="match status" value="1"/>
</dbReference>
<gene>
    <name evidence="2" type="ORF">H0I39_17695</name>
</gene>
<comment type="caution">
    <text evidence="2">The sequence shown here is derived from an EMBL/GenBank/DDBJ whole genome shotgun (WGS) entry which is preliminary data.</text>
</comment>
<keyword evidence="3" id="KW-1185">Reference proteome</keyword>
<reference evidence="2 3" key="1">
    <citation type="submission" date="2020-07" db="EMBL/GenBank/DDBJ databases">
        <authorList>
            <person name="Maaloum M."/>
        </authorList>
    </citation>
    <scope>NUCLEOTIDE SEQUENCE [LARGE SCALE GENOMIC DNA]</scope>
    <source>
        <strain evidence="2 3">GCS-AN-3</strain>
    </source>
</reference>
<dbReference type="RefSeq" id="WP_180551354.1">
    <property type="nucleotide sequence ID" value="NZ_DAIPTI010000018.1"/>
</dbReference>
<dbReference type="Proteomes" id="UP000589716">
    <property type="component" value="Unassembled WGS sequence"/>
</dbReference>
<dbReference type="SUPFAM" id="SSF54909">
    <property type="entry name" value="Dimeric alpha+beta barrel"/>
    <property type="match status" value="1"/>
</dbReference>
<dbReference type="PANTHER" id="PTHR41521:SF4">
    <property type="entry name" value="BLR0684 PROTEIN"/>
    <property type="match status" value="1"/>
</dbReference>